<name>A0A6L2PL03_COPFO</name>
<dbReference type="PANTHER" id="PTHR12243:SF67">
    <property type="entry name" value="COREPRESSOR OF PANGOLIN, ISOFORM A-RELATED"/>
    <property type="match status" value="1"/>
</dbReference>
<evidence type="ECO:0000313" key="3">
    <source>
        <dbReference type="EMBL" id="GFG31208.1"/>
    </source>
</evidence>
<evidence type="ECO:0000313" key="4">
    <source>
        <dbReference type="Proteomes" id="UP000502823"/>
    </source>
</evidence>
<accession>A0A6L2PL03</accession>
<organism evidence="3 4">
    <name type="scientific">Coptotermes formosanus</name>
    <name type="common">Formosan subterranean termite</name>
    <dbReference type="NCBI Taxonomy" id="36987"/>
    <lineage>
        <taxon>Eukaryota</taxon>
        <taxon>Metazoa</taxon>
        <taxon>Ecdysozoa</taxon>
        <taxon>Arthropoda</taxon>
        <taxon>Hexapoda</taxon>
        <taxon>Insecta</taxon>
        <taxon>Pterygota</taxon>
        <taxon>Neoptera</taxon>
        <taxon>Polyneoptera</taxon>
        <taxon>Dictyoptera</taxon>
        <taxon>Blattodea</taxon>
        <taxon>Blattoidea</taxon>
        <taxon>Termitoidae</taxon>
        <taxon>Rhinotermitidae</taxon>
        <taxon>Coptotermes</taxon>
    </lineage>
</organism>
<evidence type="ECO:0000259" key="2">
    <source>
        <dbReference type="PROSITE" id="PS51029"/>
    </source>
</evidence>
<dbReference type="PANTHER" id="PTHR12243">
    <property type="entry name" value="MADF DOMAIN TRANSCRIPTION FACTOR"/>
    <property type="match status" value="1"/>
</dbReference>
<feature type="region of interest" description="Disordered" evidence="1">
    <location>
        <begin position="104"/>
        <end position="128"/>
    </location>
</feature>
<proteinExistence type="predicted"/>
<dbReference type="InParanoid" id="A0A6L2PL03"/>
<dbReference type="AlphaFoldDB" id="A0A6L2PL03"/>
<feature type="domain" description="MADF" evidence="2">
    <location>
        <begin position="5"/>
        <end position="94"/>
    </location>
</feature>
<dbReference type="SMART" id="SM00595">
    <property type="entry name" value="MADF"/>
    <property type="match status" value="1"/>
</dbReference>
<dbReference type="InterPro" id="IPR006578">
    <property type="entry name" value="MADF-dom"/>
</dbReference>
<comment type="caution">
    <text evidence="3">The sequence shown here is derived from an EMBL/GenBank/DDBJ whole genome shotgun (WGS) entry which is preliminary data.</text>
</comment>
<dbReference type="EMBL" id="BLKM01004375">
    <property type="protein sequence ID" value="GFG31208.1"/>
    <property type="molecule type" value="Genomic_DNA"/>
</dbReference>
<evidence type="ECO:0000256" key="1">
    <source>
        <dbReference type="SAM" id="MobiDB-lite"/>
    </source>
</evidence>
<protein>
    <recommendedName>
        <fullName evidence="2">MADF domain-containing protein</fullName>
    </recommendedName>
</protein>
<keyword evidence="4" id="KW-1185">Reference proteome</keyword>
<dbReference type="Proteomes" id="UP000502823">
    <property type="component" value="Unassembled WGS sequence"/>
</dbReference>
<reference evidence="4" key="1">
    <citation type="submission" date="2020-01" db="EMBL/GenBank/DDBJ databases">
        <title>Draft genome sequence of the Termite Coptotermes fromosanus.</title>
        <authorList>
            <person name="Itakura S."/>
            <person name="Yosikawa Y."/>
            <person name="Umezawa K."/>
        </authorList>
    </citation>
    <scope>NUCLEOTIDE SEQUENCE [LARGE SCALE GENOMIC DNA]</scope>
</reference>
<feature type="compositionally biased region" description="Basic and acidic residues" evidence="1">
    <location>
        <begin position="111"/>
        <end position="120"/>
    </location>
</feature>
<dbReference type="OrthoDB" id="8062432at2759"/>
<sequence>MDDRQLILFVQQYEELYNFKNPNYNNLQRRENIWEEIGQSMKQPGHMCRERWKRLRDNHRKALRLRQAKSGQGASKIKAPKFEKELTFLVPYICDEEIRESKIYSPSNLTQDEKSSDNMDSHGTVDNNDAAHSKLLMLFDNQRPAVK</sequence>
<dbReference type="Pfam" id="PF10545">
    <property type="entry name" value="MADF_DNA_bdg"/>
    <property type="match status" value="1"/>
</dbReference>
<dbReference type="InterPro" id="IPR039353">
    <property type="entry name" value="TF_Adf1"/>
</dbReference>
<dbReference type="PROSITE" id="PS51029">
    <property type="entry name" value="MADF"/>
    <property type="match status" value="1"/>
</dbReference>
<gene>
    <name evidence="3" type="ORF">Cfor_07624</name>
</gene>